<reference evidence="11" key="1">
    <citation type="submission" date="2017-02" db="UniProtKB">
        <authorList>
            <consortium name="WormBaseParasite"/>
        </authorList>
    </citation>
    <scope>IDENTIFICATION</scope>
</reference>
<dbReference type="PRINTS" id="PR01046">
    <property type="entry name" value="TRNASYNTHPRO"/>
</dbReference>
<dbReference type="SUPFAM" id="SSF55681">
    <property type="entry name" value="Class II aaRS and biotin synthetases"/>
    <property type="match status" value="1"/>
</dbReference>
<keyword evidence="10" id="KW-1185">Reference proteome</keyword>
<evidence type="ECO:0000256" key="8">
    <source>
        <dbReference type="ARBA" id="ARBA00047671"/>
    </source>
</evidence>
<comment type="catalytic activity">
    <reaction evidence="8">
        <text>tRNA(Pro) + L-proline + ATP = L-prolyl-tRNA(Pro) + AMP + diphosphate</text>
        <dbReference type="Rhea" id="RHEA:14305"/>
        <dbReference type="Rhea" id="RHEA-COMP:9700"/>
        <dbReference type="Rhea" id="RHEA-COMP:9702"/>
        <dbReference type="ChEBI" id="CHEBI:30616"/>
        <dbReference type="ChEBI" id="CHEBI:33019"/>
        <dbReference type="ChEBI" id="CHEBI:60039"/>
        <dbReference type="ChEBI" id="CHEBI:78442"/>
        <dbReference type="ChEBI" id="CHEBI:78532"/>
        <dbReference type="ChEBI" id="CHEBI:456215"/>
        <dbReference type="EC" id="6.1.1.15"/>
    </reaction>
</comment>
<keyword evidence="4" id="KW-0067">ATP-binding</keyword>
<dbReference type="InterPro" id="IPR002314">
    <property type="entry name" value="aa-tRNA-synt_IIb"/>
</dbReference>
<dbReference type="WBParaSite" id="PTRK_0000192200.1">
    <property type="protein sequence ID" value="PTRK_0000192200.1"/>
    <property type="gene ID" value="PTRK_0000192200"/>
</dbReference>
<feature type="domain" description="Aminoacyl-transfer RNA synthetases class-II family profile" evidence="9">
    <location>
        <begin position="49"/>
        <end position="326"/>
    </location>
</feature>
<protein>
    <recommendedName>
        <fullName evidence="1">proline--tRNA ligase</fullName>
        <ecNumber evidence="1">6.1.1.15</ecNumber>
    </recommendedName>
    <alternativeName>
        <fullName evidence="7">Prolyl-tRNA synthetase</fullName>
    </alternativeName>
</protein>
<organism evidence="10 11">
    <name type="scientific">Parastrongyloides trichosuri</name>
    <name type="common">Possum-specific nematode worm</name>
    <dbReference type="NCBI Taxonomy" id="131310"/>
    <lineage>
        <taxon>Eukaryota</taxon>
        <taxon>Metazoa</taxon>
        <taxon>Ecdysozoa</taxon>
        <taxon>Nematoda</taxon>
        <taxon>Chromadorea</taxon>
        <taxon>Rhabditida</taxon>
        <taxon>Tylenchina</taxon>
        <taxon>Panagrolaimomorpha</taxon>
        <taxon>Strongyloidoidea</taxon>
        <taxon>Strongyloididae</taxon>
        <taxon>Parastrongyloides</taxon>
    </lineage>
</organism>
<accession>A0A0N4Z4K4</accession>
<evidence type="ECO:0000256" key="6">
    <source>
        <dbReference type="ARBA" id="ARBA00023146"/>
    </source>
</evidence>
<evidence type="ECO:0000256" key="1">
    <source>
        <dbReference type="ARBA" id="ARBA00012831"/>
    </source>
</evidence>
<evidence type="ECO:0000256" key="3">
    <source>
        <dbReference type="ARBA" id="ARBA00022741"/>
    </source>
</evidence>
<dbReference type="InterPro" id="IPR036621">
    <property type="entry name" value="Anticodon-bd_dom_sf"/>
</dbReference>
<evidence type="ECO:0000256" key="5">
    <source>
        <dbReference type="ARBA" id="ARBA00022917"/>
    </source>
</evidence>
<dbReference type="GO" id="GO:0005739">
    <property type="term" value="C:mitochondrion"/>
    <property type="evidence" value="ECO:0007669"/>
    <property type="project" value="TreeGrafter"/>
</dbReference>
<evidence type="ECO:0000313" key="11">
    <source>
        <dbReference type="WBParaSite" id="PTRK_0000192200.1"/>
    </source>
</evidence>
<dbReference type="Gene3D" id="3.30.930.10">
    <property type="entry name" value="Bira Bifunctional Protein, Domain 2"/>
    <property type="match status" value="1"/>
</dbReference>
<sequence>MPTFASKLLIGSLTANALKTKSLSYHLMLENGLISQSISKGIHVTMPMGQRIVDKLTKIIEDELNGIGCQKVVMPSMGPKYMWDKTDRWNEMGNEMFKLKDRKDQEFCLQPTGEEMITTMVKNFGTPRESQLPIKLYQTTEKFRDEMNPRFGWLRSRNFLMNDLYTFDKNKGNALETYMEVTKVYEKIFYDILQLRDIVHKVEADCGVMGGNLSHEYQIKNDSAEDKIVECKKCSQKFKDEMIRNKLTGEVKCTSCGNHEEFDFFDSIEVAHTFYLEKKYSKIFEAISSTNKNDYYEMCCFGIGVTRLIAACIDALSGSTTSMRLPKAISPYKKVLILPKKWDKPLLKEQLELVVGELSTRFIDHTDIIIDDRSDKTIGKKLVEWNKFGIHDICVVGSSAQNLLDKNVIEYYTSDRNTPKLIKHSNLSLDSFIDVMMKT</sequence>
<evidence type="ECO:0000256" key="4">
    <source>
        <dbReference type="ARBA" id="ARBA00022840"/>
    </source>
</evidence>
<dbReference type="Pfam" id="PF00587">
    <property type="entry name" value="tRNA-synt_2b"/>
    <property type="match status" value="1"/>
</dbReference>
<dbReference type="GO" id="GO:0006433">
    <property type="term" value="P:prolyl-tRNA aminoacylation"/>
    <property type="evidence" value="ECO:0007669"/>
    <property type="project" value="InterPro"/>
</dbReference>
<dbReference type="GO" id="GO:0005524">
    <property type="term" value="F:ATP binding"/>
    <property type="evidence" value="ECO:0007669"/>
    <property type="project" value="UniProtKB-KW"/>
</dbReference>
<dbReference type="InterPro" id="IPR006195">
    <property type="entry name" value="aa-tRNA-synth_II"/>
</dbReference>
<dbReference type="PANTHER" id="PTHR42753:SF2">
    <property type="entry name" value="PROLINE--TRNA LIGASE"/>
    <property type="match status" value="1"/>
</dbReference>
<name>A0A0N4Z4K4_PARTI</name>
<evidence type="ECO:0000259" key="9">
    <source>
        <dbReference type="PROSITE" id="PS50862"/>
    </source>
</evidence>
<evidence type="ECO:0000313" key="10">
    <source>
        <dbReference type="Proteomes" id="UP000038045"/>
    </source>
</evidence>
<keyword evidence="3" id="KW-0547">Nucleotide-binding</keyword>
<dbReference type="GO" id="GO:0004827">
    <property type="term" value="F:proline-tRNA ligase activity"/>
    <property type="evidence" value="ECO:0007669"/>
    <property type="project" value="UniProtKB-EC"/>
</dbReference>
<dbReference type="Proteomes" id="UP000038045">
    <property type="component" value="Unplaced"/>
</dbReference>
<keyword evidence="2" id="KW-0436">Ligase</keyword>
<dbReference type="Gene3D" id="3.40.50.800">
    <property type="entry name" value="Anticodon-binding domain"/>
    <property type="match status" value="1"/>
</dbReference>
<dbReference type="EC" id="6.1.1.15" evidence="1"/>
<dbReference type="STRING" id="131310.A0A0N4Z4K4"/>
<proteinExistence type="predicted"/>
<dbReference type="InterPro" id="IPR045864">
    <property type="entry name" value="aa-tRNA-synth_II/BPL/LPL"/>
</dbReference>
<dbReference type="AlphaFoldDB" id="A0A0N4Z4K4"/>
<dbReference type="InterPro" id="IPR050062">
    <property type="entry name" value="Pro-tRNA_synthetase"/>
</dbReference>
<evidence type="ECO:0000256" key="2">
    <source>
        <dbReference type="ARBA" id="ARBA00022598"/>
    </source>
</evidence>
<keyword evidence="6" id="KW-0030">Aminoacyl-tRNA synthetase</keyword>
<dbReference type="PANTHER" id="PTHR42753">
    <property type="entry name" value="MITOCHONDRIAL RIBOSOME PROTEIN L39/PROLYL-TRNA LIGASE FAMILY MEMBER"/>
    <property type="match status" value="1"/>
</dbReference>
<keyword evidence="5" id="KW-0648">Protein biosynthesis</keyword>
<dbReference type="PROSITE" id="PS50862">
    <property type="entry name" value="AA_TRNA_LIGASE_II"/>
    <property type="match status" value="1"/>
</dbReference>
<dbReference type="InterPro" id="IPR002316">
    <property type="entry name" value="Pro-tRNA-ligase_IIa"/>
</dbReference>
<dbReference type="SUPFAM" id="SSF52954">
    <property type="entry name" value="Class II aaRS ABD-related"/>
    <property type="match status" value="1"/>
</dbReference>
<evidence type="ECO:0000256" key="7">
    <source>
        <dbReference type="ARBA" id="ARBA00029731"/>
    </source>
</evidence>